<organism evidence="1">
    <name type="scientific">uncultured Caudovirales phage</name>
    <dbReference type="NCBI Taxonomy" id="2100421"/>
    <lineage>
        <taxon>Viruses</taxon>
        <taxon>Duplodnaviria</taxon>
        <taxon>Heunggongvirae</taxon>
        <taxon>Uroviricota</taxon>
        <taxon>Caudoviricetes</taxon>
        <taxon>Peduoviridae</taxon>
        <taxon>Maltschvirus</taxon>
        <taxon>Maltschvirus maltsch</taxon>
    </lineage>
</organism>
<protein>
    <submittedName>
        <fullName evidence="1">Uncharacterized protein</fullName>
    </submittedName>
</protein>
<accession>A0A6J5N1N8</accession>
<sequence>MNKVVLLDKEFHFGIGFLNELLDGTGLRLDELGTQADAILIPKMIYYSLAYSYKRKAQEIDFTMYDVNDWIDENGGIGGSFWNDFHKAFNDSMYKDVPVDDSKKKVNPVK</sequence>
<reference evidence="1" key="1">
    <citation type="submission" date="2020-04" db="EMBL/GenBank/DDBJ databases">
        <authorList>
            <person name="Chiriac C."/>
            <person name="Salcher M."/>
            <person name="Ghai R."/>
            <person name="Kavagutti S V."/>
        </authorList>
    </citation>
    <scope>NUCLEOTIDE SEQUENCE</scope>
</reference>
<gene>
    <name evidence="1" type="ORF">UFOVP638_5</name>
</gene>
<proteinExistence type="predicted"/>
<name>A0A6J5N1N8_9CAUD</name>
<evidence type="ECO:0000313" key="1">
    <source>
        <dbReference type="EMBL" id="CAB4153525.1"/>
    </source>
</evidence>
<dbReference type="EMBL" id="LR796595">
    <property type="protein sequence ID" value="CAB4153525.1"/>
    <property type="molecule type" value="Genomic_DNA"/>
</dbReference>